<dbReference type="PANTHER" id="PTHR31374">
    <property type="entry name" value="AUXIN-INDUCED PROTEIN-LIKE-RELATED"/>
    <property type="match status" value="1"/>
</dbReference>
<evidence type="ECO:0000313" key="3">
    <source>
        <dbReference type="Proteomes" id="UP000734854"/>
    </source>
</evidence>
<sequence>MGKYDKIRGIVRLRQILLRWRHRASAAEASSSPPPDVPAGHVALCVGGSARRFVVRASHLNHPVFRQLLLRAEEEYGFASGRAGPVSLPGVDEALFERLLRLISSPRTQDCSLEDFEAMLYPAGSDLCRCAGDSLPLLHGRRSADEPVW</sequence>
<name>A0A8J5GAD2_ZINOF</name>
<dbReference type="EMBL" id="JACMSC010000011">
    <property type="protein sequence ID" value="KAG6499084.1"/>
    <property type="molecule type" value="Genomic_DNA"/>
</dbReference>
<comment type="similarity">
    <text evidence="1">Belongs to the ARG7 family.</text>
</comment>
<dbReference type="GO" id="GO:0009733">
    <property type="term" value="P:response to auxin"/>
    <property type="evidence" value="ECO:0007669"/>
    <property type="project" value="InterPro"/>
</dbReference>
<dbReference type="PANTHER" id="PTHR31374:SF118">
    <property type="entry name" value="OS01G0924966 PROTEIN"/>
    <property type="match status" value="1"/>
</dbReference>
<comment type="caution">
    <text evidence="2">The sequence shown here is derived from an EMBL/GenBank/DDBJ whole genome shotgun (WGS) entry which is preliminary data.</text>
</comment>
<protein>
    <submittedName>
        <fullName evidence="2">Uncharacterized protein</fullName>
    </submittedName>
</protein>
<accession>A0A8J5GAD2</accession>
<dbReference type="AlphaFoldDB" id="A0A8J5GAD2"/>
<proteinExistence type="inferred from homology"/>
<gene>
    <name evidence="2" type="ORF">ZIOFF_038840</name>
</gene>
<evidence type="ECO:0000313" key="2">
    <source>
        <dbReference type="EMBL" id="KAG6499084.1"/>
    </source>
</evidence>
<reference evidence="2 3" key="1">
    <citation type="submission" date="2020-08" db="EMBL/GenBank/DDBJ databases">
        <title>Plant Genome Project.</title>
        <authorList>
            <person name="Zhang R.-G."/>
        </authorList>
    </citation>
    <scope>NUCLEOTIDE SEQUENCE [LARGE SCALE GENOMIC DNA]</scope>
    <source>
        <tissue evidence="2">Rhizome</tissue>
    </source>
</reference>
<dbReference type="Pfam" id="PF02519">
    <property type="entry name" value="Auxin_inducible"/>
    <property type="match status" value="1"/>
</dbReference>
<dbReference type="OrthoDB" id="1624361at2759"/>
<organism evidence="2 3">
    <name type="scientific">Zingiber officinale</name>
    <name type="common">Ginger</name>
    <name type="synonym">Amomum zingiber</name>
    <dbReference type="NCBI Taxonomy" id="94328"/>
    <lineage>
        <taxon>Eukaryota</taxon>
        <taxon>Viridiplantae</taxon>
        <taxon>Streptophyta</taxon>
        <taxon>Embryophyta</taxon>
        <taxon>Tracheophyta</taxon>
        <taxon>Spermatophyta</taxon>
        <taxon>Magnoliopsida</taxon>
        <taxon>Liliopsida</taxon>
        <taxon>Zingiberales</taxon>
        <taxon>Zingiberaceae</taxon>
        <taxon>Zingiber</taxon>
    </lineage>
</organism>
<evidence type="ECO:0000256" key="1">
    <source>
        <dbReference type="ARBA" id="ARBA00006974"/>
    </source>
</evidence>
<dbReference type="InterPro" id="IPR003676">
    <property type="entry name" value="SAUR_fam"/>
</dbReference>
<dbReference type="Proteomes" id="UP000734854">
    <property type="component" value="Unassembled WGS sequence"/>
</dbReference>
<keyword evidence="3" id="KW-1185">Reference proteome</keyword>